<evidence type="ECO:0000313" key="1">
    <source>
        <dbReference type="EMBL" id="GAA2580441.1"/>
    </source>
</evidence>
<reference evidence="1 2" key="1">
    <citation type="journal article" date="2019" name="Int. J. Syst. Evol. Microbiol.">
        <title>The Global Catalogue of Microorganisms (GCM) 10K type strain sequencing project: providing services to taxonomists for standard genome sequencing and annotation.</title>
        <authorList>
            <consortium name="The Broad Institute Genomics Platform"/>
            <consortium name="The Broad Institute Genome Sequencing Center for Infectious Disease"/>
            <person name="Wu L."/>
            <person name="Ma J."/>
        </authorList>
    </citation>
    <scope>NUCLEOTIDE SEQUENCE [LARGE SCALE GENOMIC DNA]</scope>
    <source>
        <strain evidence="1 2">JCM 16365</strain>
    </source>
</reference>
<accession>A0ABN3PDF8</accession>
<proteinExistence type="predicted"/>
<sequence>MIAERLELWCAQRGVRLASPQVVVSAIHAAAHGLAEWWLTTRDDAQVEAVIAVLAGGFGRVATTQ</sequence>
<protein>
    <recommendedName>
        <fullName evidence="3">MftR C-terminal domain-containing protein</fullName>
    </recommendedName>
</protein>
<dbReference type="Proteomes" id="UP001500274">
    <property type="component" value="Unassembled WGS sequence"/>
</dbReference>
<evidence type="ECO:0008006" key="3">
    <source>
        <dbReference type="Google" id="ProtNLM"/>
    </source>
</evidence>
<evidence type="ECO:0000313" key="2">
    <source>
        <dbReference type="Proteomes" id="UP001500274"/>
    </source>
</evidence>
<gene>
    <name evidence="1" type="ORF">GCM10009862_19550</name>
</gene>
<organism evidence="1 2">
    <name type="scientific">Microbacterium binotii</name>
    <dbReference type="NCBI Taxonomy" id="462710"/>
    <lineage>
        <taxon>Bacteria</taxon>
        <taxon>Bacillati</taxon>
        <taxon>Actinomycetota</taxon>
        <taxon>Actinomycetes</taxon>
        <taxon>Micrococcales</taxon>
        <taxon>Microbacteriaceae</taxon>
        <taxon>Microbacterium</taxon>
    </lineage>
</organism>
<comment type="caution">
    <text evidence="1">The sequence shown here is derived from an EMBL/GenBank/DDBJ whole genome shotgun (WGS) entry which is preliminary data.</text>
</comment>
<name>A0ABN3PDF8_9MICO</name>
<keyword evidence="2" id="KW-1185">Reference proteome</keyword>
<dbReference type="EMBL" id="BAAARI010000012">
    <property type="protein sequence ID" value="GAA2580441.1"/>
    <property type="molecule type" value="Genomic_DNA"/>
</dbReference>